<keyword evidence="1" id="KW-1133">Transmembrane helix</keyword>
<dbReference type="PATRIC" id="fig|1423743.5.peg.2019"/>
<feature type="transmembrane region" description="Helical" evidence="1">
    <location>
        <begin position="202"/>
        <end position="226"/>
    </location>
</feature>
<dbReference type="STRING" id="1423743.FD41_GL001960"/>
<keyword evidence="1" id="KW-0472">Membrane</keyword>
<dbReference type="EMBL" id="AZFY01000027">
    <property type="protein sequence ID" value="KRM10931.1"/>
    <property type="molecule type" value="Genomic_DNA"/>
</dbReference>
<organism evidence="2 4">
    <name type="scientific">Lentilactobacillus farraginis DSM 18382 = JCM 14108</name>
    <dbReference type="NCBI Taxonomy" id="1423743"/>
    <lineage>
        <taxon>Bacteria</taxon>
        <taxon>Bacillati</taxon>
        <taxon>Bacillota</taxon>
        <taxon>Bacilli</taxon>
        <taxon>Lactobacillales</taxon>
        <taxon>Lactobacillaceae</taxon>
        <taxon>Lentilactobacillus</taxon>
    </lineage>
</organism>
<evidence type="ECO:0000313" key="3">
    <source>
        <dbReference type="EMBL" id="KRM10931.1"/>
    </source>
</evidence>
<feature type="transmembrane region" description="Helical" evidence="1">
    <location>
        <begin position="12"/>
        <end position="34"/>
    </location>
</feature>
<dbReference type="RefSeq" id="WP_035178949.1">
    <property type="nucleotide sequence ID" value="NZ_BAKI01000009.1"/>
</dbReference>
<dbReference type="eggNOG" id="COG1277">
    <property type="taxonomic scope" value="Bacteria"/>
</dbReference>
<evidence type="ECO:0000313" key="4">
    <source>
        <dbReference type="Proteomes" id="UP000019488"/>
    </source>
</evidence>
<accession>X0PAD6</accession>
<reference evidence="2" key="1">
    <citation type="journal article" date="2014" name="Genome Announc.">
        <title>Draft Genome Sequences of Two Lactobacillus Strains, L. farraginis JCM 14108T and L. composti JCM 14202T, Isolated from Compost of Distilled Shochu Residue.</title>
        <authorList>
            <person name="Yuki M."/>
            <person name="Oshima K."/>
            <person name="Suda W."/>
            <person name="Kitahara M."/>
            <person name="Kitamura K."/>
            <person name="Iida T."/>
            <person name="Hattori M."/>
            <person name="Ohkuma M."/>
        </authorList>
    </citation>
    <scope>NUCLEOTIDE SEQUENCE [LARGE SCALE GENOMIC DNA]</scope>
    <source>
        <strain evidence="2">JCM 14108</strain>
    </source>
</reference>
<feature type="transmembrane region" description="Helical" evidence="1">
    <location>
        <begin position="341"/>
        <end position="361"/>
    </location>
</feature>
<evidence type="ECO:0000313" key="2">
    <source>
        <dbReference type="EMBL" id="GAF36278.1"/>
    </source>
</evidence>
<dbReference type="Proteomes" id="UP000051966">
    <property type="component" value="Unassembled WGS sequence"/>
</dbReference>
<dbReference type="Proteomes" id="UP000019488">
    <property type="component" value="Unassembled WGS sequence"/>
</dbReference>
<feature type="transmembrane region" description="Helical" evidence="1">
    <location>
        <begin position="283"/>
        <end position="301"/>
    </location>
</feature>
<evidence type="ECO:0000256" key="1">
    <source>
        <dbReference type="SAM" id="Phobius"/>
    </source>
</evidence>
<keyword evidence="5" id="KW-1185">Reference proteome</keyword>
<evidence type="ECO:0000313" key="5">
    <source>
        <dbReference type="Proteomes" id="UP000051966"/>
    </source>
</evidence>
<evidence type="ECO:0008006" key="6">
    <source>
        <dbReference type="Google" id="ProtNLM"/>
    </source>
</evidence>
<feature type="transmembrane region" description="Helical" evidence="1">
    <location>
        <begin position="251"/>
        <end position="276"/>
    </location>
</feature>
<dbReference type="AlphaFoldDB" id="X0PAD6"/>
<dbReference type="EMBL" id="BAKI01000009">
    <property type="protein sequence ID" value="GAF36278.1"/>
    <property type="molecule type" value="Genomic_DNA"/>
</dbReference>
<comment type="caution">
    <text evidence="2">The sequence shown here is derived from an EMBL/GenBank/DDBJ whole genome shotgun (WGS) entry which is preliminary data.</text>
</comment>
<protein>
    <recommendedName>
        <fullName evidence="6">ABC transporter permease</fullName>
    </recommendedName>
</protein>
<sequence length="367" mass="41266">MIYFLSKKVYKAKLSWIAICISLLIVFICLGFNIKNQHSDTLKGMAESQISTDMKQARTFRKRNHKVVPEIKHDLTVNRKILKAIHNKQWRKAYQTQITINNQIMKSEKKMGGNDPEMANAFNSETNLYKALSRLNIPQQSEESPATGISFLLYVEQWIAPVLIVLICSQIYTRRFIGQLDKDSLLPVTSAANVSCNIMTGWFISLALLLIILGLGFLTASIISGIGDTRYPVALFSKKLSYKIYIPQSQIILPTIVLRILSSFFVATSVFFFAILTKKTLTTLFLNMLLLIGTNLLTPFVEPISKIAQYLPTSYFNGVSVLSNRLAHDAANYQINYVNGIKALIIGTVLFGAASYVLQYLRQSRAA</sequence>
<name>X0PAD6_9LACO</name>
<reference evidence="3 5" key="2">
    <citation type="journal article" date="2015" name="Genome Announc.">
        <title>Expanding the biotechnology potential of lactobacilli through comparative genomics of 213 strains and associated genera.</title>
        <authorList>
            <person name="Sun Z."/>
            <person name="Harris H.M."/>
            <person name="McCann A."/>
            <person name="Guo C."/>
            <person name="Argimon S."/>
            <person name="Zhang W."/>
            <person name="Yang X."/>
            <person name="Jeffery I.B."/>
            <person name="Cooney J.C."/>
            <person name="Kagawa T.F."/>
            <person name="Liu W."/>
            <person name="Song Y."/>
            <person name="Salvetti E."/>
            <person name="Wrobel A."/>
            <person name="Rasinkangas P."/>
            <person name="Parkhill J."/>
            <person name="Rea M.C."/>
            <person name="O'Sullivan O."/>
            <person name="Ritari J."/>
            <person name="Douillard F.P."/>
            <person name="Paul Ross R."/>
            <person name="Yang R."/>
            <person name="Briner A.E."/>
            <person name="Felis G.E."/>
            <person name="de Vos W.M."/>
            <person name="Barrangou R."/>
            <person name="Klaenhammer T.R."/>
            <person name="Caufield P.W."/>
            <person name="Cui Y."/>
            <person name="Zhang H."/>
            <person name="O'Toole P.W."/>
        </authorList>
    </citation>
    <scope>NUCLEOTIDE SEQUENCE [LARGE SCALE GENOMIC DNA]</scope>
    <source>
        <strain evidence="3 5">DSM 18382</strain>
    </source>
</reference>
<proteinExistence type="predicted"/>
<dbReference type="OrthoDB" id="2291222at2"/>
<keyword evidence="1" id="KW-0812">Transmembrane</keyword>
<gene>
    <name evidence="3" type="ORF">FD41_GL001960</name>
    <name evidence="2" type="ORF">JCM14108_1240</name>
</gene>